<name>A0A1M5PW17_9SPHI</name>
<dbReference type="PANTHER" id="PTHR30329:SF21">
    <property type="entry name" value="LIPOPROTEIN YIAD-RELATED"/>
    <property type="match status" value="1"/>
</dbReference>
<proteinExistence type="predicted"/>
<dbReference type="EMBL" id="FQUQ01000011">
    <property type="protein sequence ID" value="SHH06024.1"/>
    <property type="molecule type" value="Genomic_DNA"/>
</dbReference>
<dbReference type="InterPro" id="IPR008969">
    <property type="entry name" value="CarboxyPept-like_regulatory"/>
</dbReference>
<dbReference type="PRINTS" id="PR01021">
    <property type="entry name" value="OMPADOMAIN"/>
</dbReference>
<dbReference type="SUPFAM" id="SSF103088">
    <property type="entry name" value="OmpA-like"/>
    <property type="match status" value="1"/>
</dbReference>
<organism evidence="7 8">
    <name type="scientific">Pedobacter caeni</name>
    <dbReference type="NCBI Taxonomy" id="288992"/>
    <lineage>
        <taxon>Bacteria</taxon>
        <taxon>Pseudomonadati</taxon>
        <taxon>Bacteroidota</taxon>
        <taxon>Sphingobacteriia</taxon>
        <taxon>Sphingobacteriales</taxon>
        <taxon>Sphingobacteriaceae</taxon>
        <taxon>Pedobacter</taxon>
    </lineage>
</organism>
<dbReference type="InterPro" id="IPR006665">
    <property type="entry name" value="OmpA-like"/>
</dbReference>
<dbReference type="CDD" id="cd07185">
    <property type="entry name" value="OmpA_C-like"/>
    <property type="match status" value="1"/>
</dbReference>
<evidence type="ECO:0000256" key="4">
    <source>
        <dbReference type="PROSITE-ProRule" id="PRU00473"/>
    </source>
</evidence>
<dbReference type="RefSeq" id="WP_159441189.1">
    <property type="nucleotide sequence ID" value="NZ_FQUQ01000011.1"/>
</dbReference>
<dbReference type="OrthoDB" id="9809364at2"/>
<gene>
    <name evidence="7" type="ORF">SAMN04488522_1111</name>
</gene>
<feature type="non-terminal residue" evidence="7">
    <location>
        <position position="1"/>
    </location>
</feature>
<evidence type="ECO:0000256" key="3">
    <source>
        <dbReference type="ARBA" id="ARBA00023237"/>
    </source>
</evidence>
<evidence type="ECO:0000259" key="6">
    <source>
        <dbReference type="PROSITE" id="PS51123"/>
    </source>
</evidence>
<dbReference type="GO" id="GO:0009279">
    <property type="term" value="C:cell outer membrane"/>
    <property type="evidence" value="ECO:0007669"/>
    <property type="project" value="UniProtKB-SubCell"/>
</dbReference>
<dbReference type="InterPro" id="IPR006664">
    <property type="entry name" value="OMP_bac"/>
</dbReference>
<reference evidence="8" key="1">
    <citation type="submission" date="2016-11" db="EMBL/GenBank/DDBJ databases">
        <authorList>
            <person name="Varghese N."/>
            <person name="Submissions S."/>
        </authorList>
    </citation>
    <scope>NUCLEOTIDE SEQUENCE [LARGE SCALE GENOMIC DNA]</scope>
    <source>
        <strain evidence="8">DSM 16990</strain>
    </source>
</reference>
<evidence type="ECO:0000256" key="2">
    <source>
        <dbReference type="ARBA" id="ARBA00023136"/>
    </source>
</evidence>
<evidence type="ECO:0000313" key="8">
    <source>
        <dbReference type="Proteomes" id="UP000184287"/>
    </source>
</evidence>
<feature type="region of interest" description="Disordered" evidence="5">
    <location>
        <begin position="1"/>
        <end position="20"/>
    </location>
</feature>
<dbReference type="PROSITE" id="PS51123">
    <property type="entry name" value="OMPA_2"/>
    <property type="match status" value="1"/>
</dbReference>
<dbReference type="InterPro" id="IPR050330">
    <property type="entry name" value="Bact_OuterMem_StrucFunc"/>
</dbReference>
<sequence>NCGSEINTTEEEAFPTTGPNGALYYSSKGKTGMGGYDIYSSNGEKGQWSKTQNLKYPLNSTSDDFYFVSHDGKTGYFSSNREGGAGDDDIYSFNDQTAPAMILALDGTVYDQKTKATLDSVLVTLTDGNGLAMNRKVTTGNGNFFFGLTKDQDYKVEISKLGYTSVLKTVSTKGLTKSDTLTMQAFLDKDKFEPGKTYVLRNIYYDFDKSNIRPDAARELNKLLAILKENPAIWIELSSHTDSRGSDQYNQWLSQSRANAATQYLIDRGVEKERIKARGYGETMLLNRCSDGVKCSHAEHQLNRRTEFKVIKN</sequence>
<dbReference type="InterPro" id="IPR011659">
    <property type="entry name" value="WD40"/>
</dbReference>
<dbReference type="InterPro" id="IPR036737">
    <property type="entry name" value="OmpA-like_sf"/>
</dbReference>
<feature type="domain" description="OmpA-like" evidence="6">
    <location>
        <begin position="192"/>
        <end position="313"/>
    </location>
</feature>
<dbReference type="STRING" id="288992.SAMN04488522_1111"/>
<accession>A0A1M5PW17</accession>
<dbReference type="Proteomes" id="UP000184287">
    <property type="component" value="Unassembled WGS sequence"/>
</dbReference>
<dbReference type="PANTHER" id="PTHR30329">
    <property type="entry name" value="STATOR ELEMENT OF FLAGELLAR MOTOR COMPLEX"/>
    <property type="match status" value="1"/>
</dbReference>
<keyword evidence="8" id="KW-1185">Reference proteome</keyword>
<dbReference type="SUPFAM" id="SSF49464">
    <property type="entry name" value="Carboxypeptidase regulatory domain-like"/>
    <property type="match status" value="1"/>
</dbReference>
<keyword evidence="2 4" id="KW-0472">Membrane</keyword>
<evidence type="ECO:0000313" key="7">
    <source>
        <dbReference type="EMBL" id="SHH06024.1"/>
    </source>
</evidence>
<comment type="subcellular location">
    <subcellularLocation>
        <location evidence="1">Cell outer membrane</location>
    </subcellularLocation>
</comment>
<dbReference type="Pfam" id="PF00691">
    <property type="entry name" value="OmpA"/>
    <property type="match status" value="1"/>
</dbReference>
<dbReference type="Pfam" id="PF13620">
    <property type="entry name" value="CarboxypepD_reg"/>
    <property type="match status" value="1"/>
</dbReference>
<dbReference type="AlphaFoldDB" id="A0A1M5PW17"/>
<dbReference type="Gene3D" id="2.60.40.1120">
    <property type="entry name" value="Carboxypeptidase-like, regulatory domain"/>
    <property type="match status" value="1"/>
</dbReference>
<dbReference type="Gene3D" id="3.30.1330.60">
    <property type="entry name" value="OmpA-like domain"/>
    <property type="match status" value="1"/>
</dbReference>
<dbReference type="Pfam" id="PF07676">
    <property type="entry name" value="PD40"/>
    <property type="match status" value="2"/>
</dbReference>
<protein>
    <submittedName>
        <fullName evidence="7">WD40-like Beta Propeller Repeat</fullName>
    </submittedName>
</protein>
<keyword evidence="3" id="KW-0998">Cell outer membrane</keyword>
<evidence type="ECO:0000256" key="5">
    <source>
        <dbReference type="SAM" id="MobiDB-lite"/>
    </source>
</evidence>
<evidence type="ECO:0000256" key="1">
    <source>
        <dbReference type="ARBA" id="ARBA00004442"/>
    </source>
</evidence>